<feature type="non-terminal residue" evidence="1">
    <location>
        <position position="1"/>
    </location>
</feature>
<dbReference type="EMBL" id="LAZR01027363">
    <property type="protein sequence ID" value="KKL65957.1"/>
    <property type="molecule type" value="Genomic_DNA"/>
</dbReference>
<sequence length="61" mass="6513">KKGQEWLGIDLGLGAVILYACPYCHSLYVNSNAIANIKALQEEEERLIIPASSGAPLISGN</sequence>
<name>A0A0F9GS74_9ZZZZ</name>
<protein>
    <submittedName>
        <fullName evidence="1">Uncharacterized protein</fullName>
    </submittedName>
</protein>
<gene>
    <name evidence="1" type="ORF">LCGC14_2149760</name>
</gene>
<comment type="caution">
    <text evidence="1">The sequence shown here is derived from an EMBL/GenBank/DDBJ whole genome shotgun (WGS) entry which is preliminary data.</text>
</comment>
<evidence type="ECO:0000313" key="1">
    <source>
        <dbReference type="EMBL" id="KKL65957.1"/>
    </source>
</evidence>
<organism evidence="1">
    <name type="scientific">marine sediment metagenome</name>
    <dbReference type="NCBI Taxonomy" id="412755"/>
    <lineage>
        <taxon>unclassified sequences</taxon>
        <taxon>metagenomes</taxon>
        <taxon>ecological metagenomes</taxon>
    </lineage>
</organism>
<proteinExistence type="predicted"/>
<accession>A0A0F9GS74</accession>
<reference evidence="1" key="1">
    <citation type="journal article" date="2015" name="Nature">
        <title>Complex archaea that bridge the gap between prokaryotes and eukaryotes.</title>
        <authorList>
            <person name="Spang A."/>
            <person name="Saw J.H."/>
            <person name="Jorgensen S.L."/>
            <person name="Zaremba-Niedzwiedzka K."/>
            <person name="Martijn J."/>
            <person name="Lind A.E."/>
            <person name="van Eijk R."/>
            <person name="Schleper C."/>
            <person name="Guy L."/>
            <person name="Ettema T.J."/>
        </authorList>
    </citation>
    <scope>NUCLEOTIDE SEQUENCE</scope>
</reference>
<dbReference type="AlphaFoldDB" id="A0A0F9GS74"/>